<sequence length="165" mass="18569">MLAIGNISSKNKLVIRAARAFSSSVNVVQIDFKEILEQPKSLFPKIEEAYHEEGVGAMVVNNIPSFPEKRKKLGKLARLDKKILESLEAPEYFYSIGWSHGKEKFMGKPDMLKGSYYGCPLADKFRMIKSNGELTYFHNKWPKAGELDGFEEAFTGGSSTRPESK</sequence>
<dbReference type="AlphaFoldDB" id="A0A7S3NHX1"/>
<reference evidence="1" key="1">
    <citation type="submission" date="2021-01" db="EMBL/GenBank/DDBJ databases">
        <authorList>
            <person name="Corre E."/>
            <person name="Pelletier E."/>
            <person name="Niang G."/>
            <person name="Scheremetjew M."/>
            <person name="Finn R."/>
            <person name="Kale V."/>
            <person name="Holt S."/>
            <person name="Cochrane G."/>
            <person name="Meng A."/>
            <person name="Brown T."/>
            <person name="Cohen L."/>
        </authorList>
    </citation>
    <scope>NUCLEOTIDE SEQUENCE</scope>
    <source>
        <strain evidence="1">FSP1.4</strain>
    </source>
</reference>
<dbReference type="PANTHER" id="PTHR48420">
    <property type="entry name" value="NON-HAEM DIOXYGENASE N-TERMINAL DOMAIN-CONTAINING PROTEIN"/>
    <property type="match status" value="1"/>
</dbReference>
<organism evidence="1">
    <name type="scientific">Euplotes harpa</name>
    <dbReference type="NCBI Taxonomy" id="151035"/>
    <lineage>
        <taxon>Eukaryota</taxon>
        <taxon>Sar</taxon>
        <taxon>Alveolata</taxon>
        <taxon>Ciliophora</taxon>
        <taxon>Intramacronucleata</taxon>
        <taxon>Spirotrichea</taxon>
        <taxon>Hypotrichia</taxon>
        <taxon>Euplotida</taxon>
        <taxon>Euplotidae</taxon>
        <taxon>Euplotes</taxon>
    </lineage>
</organism>
<gene>
    <name evidence="1" type="ORF">EHAR0213_LOCUS17780</name>
</gene>
<name>A0A7S3NHX1_9SPIT</name>
<protein>
    <submittedName>
        <fullName evidence="1">Uncharacterized protein</fullName>
    </submittedName>
</protein>
<dbReference type="EMBL" id="HBII01042539">
    <property type="protein sequence ID" value="CAE0358856.1"/>
    <property type="molecule type" value="Transcribed_RNA"/>
</dbReference>
<evidence type="ECO:0000313" key="1">
    <source>
        <dbReference type="EMBL" id="CAE0358856.1"/>
    </source>
</evidence>
<proteinExistence type="predicted"/>
<dbReference type="PANTHER" id="PTHR48420:SF1">
    <property type="entry name" value="NON-HAEM DIOXYGENASE N-TERMINAL DOMAIN-CONTAINING PROTEIN"/>
    <property type="match status" value="1"/>
</dbReference>
<accession>A0A7S3NHX1</accession>